<dbReference type="Proteomes" id="UP000596827">
    <property type="component" value="Unassembled WGS sequence"/>
</dbReference>
<dbReference type="InterPro" id="IPR020846">
    <property type="entry name" value="MFS_dom"/>
</dbReference>
<gene>
    <name evidence="6" type="ORF">H8R02_05315</name>
</gene>
<feature type="domain" description="Major facilitator superfamily (MFS) profile" evidence="5">
    <location>
        <begin position="13"/>
        <end position="390"/>
    </location>
</feature>
<keyword evidence="3 4" id="KW-0472">Membrane</keyword>
<feature type="transmembrane region" description="Helical" evidence="4">
    <location>
        <begin position="12"/>
        <end position="36"/>
    </location>
</feature>
<feature type="transmembrane region" description="Helical" evidence="4">
    <location>
        <begin position="367"/>
        <end position="386"/>
    </location>
</feature>
<dbReference type="SUPFAM" id="SSF103473">
    <property type="entry name" value="MFS general substrate transporter"/>
    <property type="match status" value="1"/>
</dbReference>
<dbReference type="RefSeq" id="WP_187080276.1">
    <property type="nucleotide sequence ID" value="NZ_JACORU010000001.1"/>
</dbReference>
<feature type="transmembrane region" description="Helical" evidence="4">
    <location>
        <begin position="139"/>
        <end position="161"/>
    </location>
</feature>
<reference evidence="6" key="1">
    <citation type="submission" date="2020-08" db="EMBL/GenBank/DDBJ databases">
        <title>Ramlibacter sp. GTP1 16S ribosomal RNA gene genome sequencing and assembly.</title>
        <authorList>
            <person name="Kang M."/>
        </authorList>
    </citation>
    <scope>NUCLEOTIDE SEQUENCE</scope>
    <source>
        <strain evidence="6">GTP1</strain>
    </source>
</reference>
<dbReference type="PANTHER" id="PTHR11360">
    <property type="entry name" value="MONOCARBOXYLATE TRANSPORTER"/>
    <property type="match status" value="1"/>
</dbReference>
<keyword evidence="1 4" id="KW-0812">Transmembrane</keyword>
<dbReference type="Pfam" id="PF07690">
    <property type="entry name" value="MFS_1"/>
    <property type="match status" value="1"/>
</dbReference>
<feature type="transmembrane region" description="Helical" evidence="4">
    <location>
        <begin position="342"/>
        <end position="361"/>
    </location>
</feature>
<dbReference type="InterPro" id="IPR011701">
    <property type="entry name" value="MFS"/>
</dbReference>
<dbReference type="Gene3D" id="1.20.1250.20">
    <property type="entry name" value="MFS general substrate transporter like domains"/>
    <property type="match status" value="1"/>
</dbReference>
<feature type="transmembrane region" description="Helical" evidence="4">
    <location>
        <begin position="167"/>
        <end position="189"/>
    </location>
</feature>
<organism evidence="6 7">
    <name type="scientific">Ramlibacter albus</name>
    <dbReference type="NCBI Taxonomy" id="2079448"/>
    <lineage>
        <taxon>Bacteria</taxon>
        <taxon>Pseudomonadati</taxon>
        <taxon>Pseudomonadota</taxon>
        <taxon>Betaproteobacteria</taxon>
        <taxon>Burkholderiales</taxon>
        <taxon>Comamonadaceae</taxon>
        <taxon>Ramlibacter</taxon>
    </lineage>
</organism>
<comment type="caution">
    <text evidence="6">The sequence shown here is derived from an EMBL/GenBank/DDBJ whole genome shotgun (WGS) entry which is preliminary data.</text>
</comment>
<evidence type="ECO:0000256" key="1">
    <source>
        <dbReference type="ARBA" id="ARBA00022692"/>
    </source>
</evidence>
<evidence type="ECO:0000256" key="2">
    <source>
        <dbReference type="ARBA" id="ARBA00022989"/>
    </source>
</evidence>
<feature type="transmembrane region" description="Helical" evidence="4">
    <location>
        <begin position="248"/>
        <end position="270"/>
    </location>
</feature>
<evidence type="ECO:0000259" key="5">
    <source>
        <dbReference type="PROSITE" id="PS50850"/>
    </source>
</evidence>
<evidence type="ECO:0000256" key="3">
    <source>
        <dbReference type="ARBA" id="ARBA00023136"/>
    </source>
</evidence>
<evidence type="ECO:0000256" key="4">
    <source>
        <dbReference type="SAM" id="Phobius"/>
    </source>
</evidence>
<keyword evidence="7" id="KW-1185">Reference proteome</keyword>
<keyword evidence="2 4" id="KW-1133">Transmembrane helix</keyword>
<protein>
    <submittedName>
        <fullName evidence="6">MFS transporter</fullName>
    </submittedName>
</protein>
<dbReference type="AlphaFoldDB" id="A0A923M6L8"/>
<dbReference type="EMBL" id="JACORU010000001">
    <property type="protein sequence ID" value="MBC5763858.1"/>
    <property type="molecule type" value="Genomic_DNA"/>
</dbReference>
<feature type="transmembrane region" description="Helical" evidence="4">
    <location>
        <begin position="214"/>
        <end position="236"/>
    </location>
</feature>
<feature type="transmembrane region" description="Helical" evidence="4">
    <location>
        <begin position="104"/>
        <end position="127"/>
    </location>
</feature>
<accession>A0A923M6L8</accession>
<evidence type="ECO:0000313" key="6">
    <source>
        <dbReference type="EMBL" id="MBC5763858.1"/>
    </source>
</evidence>
<sequence length="394" mass="42229">MSARPPAQYDRALVGWLSLAQLITWGSVFYTFALLLAPVERELGMTRAQSSLAFSLALLVEGIMAYPVGRWIDRGHERAVMTGGSVLVAIGLAAHSQVRSVAGFYAVWMLLGAALAATLYSPVFAVATRRFPNDFRRAIITMTFLGGLASTVFIPTSAWLIESLGWRHALLVLAAVHVLLCAPLHWLCLRDAPPPVVHPKEAASPSALLRSPPFLLIGVFSVGMMGITAALPPHMISLLREAGLAEQWVIAIPASIGVIQVLGRLLLFFFEHRFDVHVANRAIPWLVPMGLAALLLGAAHPVAGLVFVVLYGLGNGMMTIVKGTAIAQYVNRDHVASLNGALGIPTAISRAIAPLLLGVLWTQETGYRWGIAVLLGVGVLSAVALWQAQRRALT</sequence>
<name>A0A923M6L8_9BURK</name>
<dbReference type="InterPro" id="IPR036259">
    <property type="entry name" value="MFS_trans_sf"/>
</dbReference>
<dbReference type="GO" id="GO:0022857">
    <property type="term" value="F:transmembrane transporter activity"/>
    <property type="evidence" value="ECO:0007669"/>
    <property type="project" value="InterPro"/>
</dbReference>
<dbReference type="PROSITE" id="PS50850">
    <property type="entry name" value="MFS"/>
    <property type="match status" value="1"/>
</dbReference>
<dbReference type="InterPro" id="IPR050327">
    <property type="entry name" value="Proton-linked_MCT"/>
</dbReference>
<evidence type="ECO:0000313" key="7">
    <source>
        <dbReference type="Proteomes" id="UP000596827"/>
    </source>
</evidence>
<proteinExistence type="predicted"/>
<feature type="transmembrane region" description="Helical" evidence="4">
    <location>
        <begin position="48"/>
        <end position="68"/>
    </location>
</feature>